<evidence type="ECO:0000313" key="3">
    <source>
        <dbReference type="Proteomes" id="UP000249066"/>
    </source>
</evidence>
<dbReference type="InterPro" id="IPR013424">
    <property type="entry name" value="Ice-binding_C"/>
</dbReference>
<evidence type="ECO:0000259" key="1">
    <source>
        <dbReference type="Pfam" id="PF07589"/>
    </source>
</evidence>
<dbReference type="AlphaFoldDB" id="A0A2W5ACK2"/>
<dbReference type="Pfam" id="PF07589">
    <property type="entry name" value="PEP-CTERM"/>
    <property type="match status" value="1"/>
</dbReference>
<dbReference type="Proteomes" id="UP000249066">
    <property type="component" value="Unassembled WGS sequence"/>
</dbReference>
<accession>A0A2W5ACK2</accession>
<name>A0A2W5ACK2_9SPHN</name>
<dbReference type="EMBL" id="QFNN01000019">
    <property type="protein sequence ID" value="PZO90867.1"/>
    <property type="molecule type" value="Genomic_DNA"/>
</dbReference>
<reference evidence="2 3" key="1">
    <citation type="submission" date="2017-08" db="EMBL/GenBank/DDBJ databases">
        <title>Infants hospitalized years apart are colonized by the same room-sourced microbial strains.</title>
        <authorList>
            <person name="Brooks B."/>
            <person name="Olm M.R."/>
            <person name="Firek B.A."/>
            <person name="Baker R."/>
            <person name="Thomas B.C."/>
            <person name="Morowitz M.J."/>
            <person name="Banfield J.F."/>
        </authorList>
    </citation>
    <scope>NUCLEOTIDE SEQUENCE [LARGE SCALE GENOMIC DNA]</scope>
    <source>
        <strain evidence="2">S2_018_000_R2_101</strain>
    </source>
</reference>
<feature type="domain" description="Ice-binding protein C-terminal" evidence="1">
    <location>
        <begin position="83"/>
        <end position="108"/>
    </location>
</feature>
<organism evidence="2 3">
    <name type="scientific">Sphingomonas sanxanigenens</name>
    <dbReference type="NCBI Taxonomy" id="397260"/>
    <lineage>
        <taxon>Bacteria</taxon>
        <taxon>Pseudomonadati</taxon>
        <taxon>Pseudomonadota</taxon>
        <taxon>Alphaproteobacteria</taxon>
        <taxon>Sphingomonadales</taxon>
        <taxon>Sphingomonadaceae</taxon>
        <taxon>Sphingomonas</taxon>
    </lineage>
</organism>
<sequence length="115" mass="12010">MGFFMNYAPNIGANATIWALDAAGNAFASFDLTALAPISTPGGFNQFQFRGVASDDQLIYGLRFGGNYILVTGTANGVPNNGVPEPATWAMLISGFGMAGSAMRVARRRKALATA</sequence>
<dbReference type="NCBIfam" id="NF035944">
    <property type="entry name" value="PEPxxWA-CTERM"/>
    <property type="match status" value="1"/>
</dbReference>
<protein>
    <recommendedName>
        <fullName evidence="1">Ice-binding protein C-terminal domain-containing protein</fullName>
    </recommendedName>
</protein>
<proteinExistence type="predicted"/>
<evidence type="ECO:0000313" key="2">
    <source>
        <dbReference type="EMBL" id="PZO90867.1"/>
    </source>
</evidence>
<comment type="caution">
    <text evidence="2">The sequence shown here is derived from an EMBL/GenBank/DDBJ whole genome shotgun (WGS) entry which is preliminary data.</text>
</comment>
<gene>
    <name evidence="2" type="ORF">DI623_05310</name>
</gene>